<dbReference type="PANTHER" id="PTHR38471">
    <property type="entry name" value="FOUR HELIX BUNDLE PROTEIN"/>
    <property type="match status" value="1"/>
</dbReference>
<dbReference type="CDD" id="cd16377">
    <property type="entry name" value="23S_rRNA_IVP_like"/>
    <property type="match status" value="1"/>
</dbReference>
<proteinExistence type="predicted"/>
<evidence type="ECO:0000313" key="1">
    <source>
        <dbReference type="EMBL" id="GAF69553.1"/>
    </source>
</evidence>
<dbReference type="InterPro" id="IPR036583">
    <property type="entry name" value="23S_rRNA_IVS_sf"/>
</dbReference>
<dbReference type="Pfam" id="PF05635">
    <property type="entry name" value="23S_rRNA_IVP"/>
    <property type="match status" value="1"/>
</dbReference>
<dbReference type="Gene3D" id="1.20.1440.60">
    <property type="entry name" value="23S rRNA-intervening sequence"/>
    <property type="match status" value="1"/>
</dbReference>
<feature type="non-terminal residue" evidence="1">
    <location>
        <position position="1"/>
    </location>
</feature>
<evidence type="ECO:0008006" key="2">
    <source>
        <dbReference type="Google" id="ProtNLM"/>
    </source>
</evidence>
<name>X0RL91_9ZZZZ</name>
<protein>
    <recommendedName>
        <fullName evidence="2">Four helix bundle protein</fullName>
    </recommendedName>
</protein>
<accession>X0RL91</accession>
<organism evidence="1">
    <name type="scientific">marine sediment metagenome</name>
    <dbReference type="NCBI Taxonomy" id="412755"/>
    <lineage>
        <taxon>unclassified sequences</taxon>
        <taxon>metagenomes</taxon>
        <taxon>ecological metagenomes</taxon>
    </lineage>
</organism>
<dbReference type="AlphaFoldDB" id="X0RL91"/>
<comment type="caution">
    <text evidence="1">The sequence shown here is derived from an EMBL/GenBank/DDBJ whole genome shotgun (WGS) entry which is preliminary data.</text>
</comment>
<dbReference type="NCBIfam" id="NF008911">
    <property type="entry name" value="PRK12275.1-2"/>
    <property type="match status" value="1"/>
</dbReference>
<gene>
    <name evidence="1" type="ORF">S01H1_02585</name>
</gene>
<sequence>KSFKDLKIWERSVELVKAIYDLTKTFPKEELYGLTSQIRRAAVSVPSNIAEGFARYHNKEYKQFLYTSRGSCAELSTQLIIAERLNYLDNEKADILFGEIEEISKMTMALIKKLN</sequence>
<dbReference type="EMBL" id="BARS01001275">
    <property type="protein sequence ID" value="GAF69553.1"/>
    <property type="molecule type" value="Genomic_DNA"/>
</dbReference>
<dbReference type="NCBIfam" id="TIGR02436">
    <property type="entry name" value="four helix bundle protein"/>
    <property type="match status" value="1"/>
</dbReference>
<reference evidence="1" key="1">
    <citation type="journal article" date="2014" name="Front. Microbiol.">
        <title>High frequency of phylogenetically diverse reductive dehalogenase-homologous genes in deep subseafloor sedimentary metagenomes.</title>
        <authorList>
            <person name="Kawai M."/>
            <person name="Futagami T."/>
            <person name="Toyoda A."/>
            <person name="Takaki Y."/>
            <person name="Nishi S."/>
            <person name="Hori S."/>
            <person name="Arai W."/>
            <person name="Tsubouchi T."/>
            <person name="Morono Y."/>
            <person name="Uchiyama I."/>
            <person name="Ito T."/>
            <person name="Fujiyama A."/>
            <person name="Inagaki F."/>
            <person name="Takami H."/>
        </authorList>
    </citation>
    <scope>NUCLEOTIDE SEQUENCE</scope>
    <source>
        <strain evidence="1">Expedition CK06-06</strain>
    </source>
</reference>
<dbReference type="PANTHER" id="PTHR38471:SF2">
    <property type="entry name" value="FOUR HELIX BUNDLE PROTEIN"/>
    <property type="match status" value="1"/>
</dbReference>
<dbReference type="SUPFAM" id="SSF158446">
    <property type="entry name" value="IVS-encoded protein-like"/>
    <property type="match status" value="1"/>
</dbReference>
<dbReference type="InterPro" id="IPR012657">
    <property type="entry name" value="23S_rRNA-intervening_sequence"/>
</dbReference>